<dbReference type="GO" id="GO:0003678">
    <property type="term" value="F:DNA helicase activity"/>
    <property type="evidence" value="ECO:0007669"/>
    <property type="project" value="InterPro"/>
</dbReference>
<feature type="domain" description="UvrD-like helicase C-terminal" evidence="5">
    <location>
        <begin position="11"/>
        <end position="96"/>
    </location>
</feature>
<dbReference type="AlphaFoldDB" id="A0A149TLV1"/>
<gene>
    <name evidence="6" type="ORF">AD945_03285</name>
</gene>
<dbReference type="PATRIC" id="fig|318683.6.peg.1721"/>
<evidence type="ECO:0000259" key="5">
    <source>
        <dbReference type="Pfam" id="PF13361"/>
    </source>
</evidence>
<evidence type="ECO:0000256" key="1">
    <source>
        <dbReference type="ARBA" id="ARBA00022741"/>
    </source>
</evidence>
<proteinExistence type="predicted"/>
<evidence type="ECO:0000256" key="2">
    <source>
        <dbReference type="ARBA" id="ARBA00022801"/>
    </source>
</evidence>
<dbReference type="EMBL" id="LHZR01000089">
    <property type="protein sequence ID" value="KXV49878.1"/>
    <property type="molecule type" value="Genomic_DNA"/>
</dbReference>
<dbReference type="Pfam" id="PF13361">
    <property type="entry name" value="UvrD_C"/>
    <property type="match status" value="1"/>
</dbReference>
<accession>A0A149TLV1</accession>
<organism evidence="6 7">
    <name type="scientific">Gluconobacter albidus</name>
    <dbReference type="NCBI Taxonomy" id="318683"/>
    <lineage>
        <taxon>Bacteria</taxon>
        <taxon>Pseudomonadati</taxon>
        <taxon>Pseudomonadota</taxon>
        <taxon>Alphaproteobacteria</taxon>
        <taxon>Acetobacterales</taxon>
        <taxon>Acetobacteraceae</taxon>
        <taxon>Gluconobacter</taxon>
    </lineage>
</organism>
<dbReference type="GO" id="GO:0016787">
    <property type="term" value="F:hydrolase activity"/>
    <property type="evidence" value="ECO:0007669"/>
    <property type="project" value="UniProtKB-KW"/>
</dbReference>
<keyword evidence="4" id="KW-0067">ATP-binding</keyword>
<sequence length="124" mass="14002">MREFEGAKLFKLEENFRSTHHILQAANAIIARDPGRIPKTLFTQKGDGKKVEVLEYDYASDEADAIAAEMGRRAAEGVAWHDMAMIYRINRLWRHLKVCSPDNDFSDISGTWATLHASTAPLAR</sequence>
<keyword evidence="3" id="KW-0347">Helicase</keyword>
<name>A0A149TLV1_9PROT</name>
<protein>
    <recommendedName>
        <fullName evidence="5">UvrD-like helicase C-terminal domain-containing protein</fullName>
    </recommendedName>
</protein>
<evidence type="ECO:0000256" key="3">
    <source>
        <dbReference type="ARBA" id="ARBA00022806"/>
    </source>
</evidence>
<dbReference type="InterPro" id="IPR014017">
    <property type="entry name" value="DNA_helicase_UvrD-like_C"/>
</dbReference>
<dbReference type="RefSeq" id="WP_062106472.1">
    <property type="nucleotide sequence ID" value="NZ_LHZR01000089.1"/>
</dbReference>
<dbReference type="PANTHER" id="PTHR11070:SF65">
    <property type="entry name" value="DNA 3'-5' HELICASE"/>
    <property type="match status" value="1"/>
</dbReference>
<dbReference type="GO" id="GO:0003677">
    <property type="term" value="F:DNA binding"/>
    <property type="evidence" value="ECO:0007669"/>
    <property type="project" value="InterPro"/>
</dbReference>
<evidence type="ECO:0000313" key="6">
    <source>
        <dbReference type="EMBL" id="KXV49878.1"/>
    </source>
</evidence>
<dbReference type="InterPro" id="IPR027417">
    <property type="entry name" value="P-loop_NTPase"/>
</dbReference>
<dbReference type="GO" id="GO:0005524">
    <property type="term" value="F:ATP binding"/>
    <property type="evidence" value="ECO:0007669"/>
    <property type="project" value="UniProtKB-KW"/>
</dbReference>
<dbReference type="PANTHER" id="PTHR11070">
    <property type="entry name" value="UVRD / RECB / PCRA DNA HELICASE FAMILY MEMBER"/>
    <property type="match status" value="1"/>
</dbReference>
<keyword evidence="2" id="KW-0378">Hydrolase</keyword>
<keyword evidence="1" id="KW-0547">Nucleotide-binding</keyword>
<evidence type="ECO:0000313" key="7">
    <source>
        <dbReference type="Proteomes" id="UP000075636"/>
    </source>
</evidence>
<reference evidence="6 7" key="1">
    <citation type="submission" date="2015-06" db="EMBL/GenBank/DDBJ databases">
        <title>Improved classification and identification of acetic acid bacteria using matrix-assisted laser desorption/ionization time-of-flight mass spectrometry; Gluconobacter nephelii and Gluconobacter uchimurae are later heterotypic synonyms of Gluconobacter japonicus and Gluconobacter oxydans, respectively.</title>
        <authorList>
            <person name="Li L."/>
            <person name="Cleenwerck I."/>
            <person name="De Vuyst L."/>
            <person name="Vandamme P."/>
        </authorList>
    </citation>
    <scope>NUCLEOTIDE SEQUENCE [LARGE SCALE GENOMIC DNA]</scope>
    <source>
        <strain evidence="6 7">LMG 1768</strain>
    </source>
</reference>
<dbReference type="Gene3D" id="3.40.50.300">
    <property type="entry name" value="P-loop containing nucleotide triphosphate hydrolases"/>
    <property type="match status" value="1"/>
</dbReference>
<comment type="caution">
    <text evidence="6">The sequence shown here is derived from an EMBL/GenBank/DDBJ whole genome shotgun (WGS) entry which is preliminary data.</text>
</comment>
<dbReference type="InterPro" id="IPR000212">
    <property type="entry name" value="DNA_helicase_UvrD/REP"/>
</dbReference>
<dbReference type="SUPFAM" id="SSF52540">
    <property type="entry name" value="P-loop containing nucleoside triphosphate hydrolases"/>
    <property type="match status" value="1"/>
</dbReference>
<dbReference type="Proteomes" id="UP000075636">
    <property type="component" value="Unassembled WGS sequence"/>
</dbReference>
<evidence type="ECO:0000256" key="4">
    <source>
        <dbReference type="ARBA" id="ARBA00022840"/>
    </source>
</evidence>